<reference evidence="2" key="1">
    <citation type="journal article" date="2022" name="Nat. Commun.">
        <title>Chromosome evolution and the genetic basis of agronomically important traits in greater yam.</title>
        <authorList>
            <person name="Bredeson J.V."/>
            <person name="Lyons J.B."/>
            <person name="Oniyinde I.O."/>
            <person name="Okereke N.R."/>
            <person name="Kolade O."/>
            <person name="Nnabue I."/>
            <person name="Nwadili C.O."/>
            <person name="Hribova E."/>
            <person name="Parker M."/>
            <person name="Nwogha J."/>
            <person name="Shu S."/>
            <person name="Carlson J."/>
            <person name="Kariba R."/>
            <person name="Muthemba S."/>
            <person name="Knop K."/>
            <person name="Barton G.J."/>
            <person name="Sherwood A.V."/>
            <person name="Lopez-Montes A."/>
            <person name="Asiedu R."/>
            <person name="Jamnadass R."/>
            <person name="Muchugi A."/>
            <person name="Goodstein D."/>
            <person name="Egesi C.N."/>
            <person name="Featherston J."/>
            <person name="Asfaw A."/>
            <person name="Simpson G.G."/>
            <person name="Dolezel J."/>
            <person name="Hendre P.S."/>
            <person name="Van Deynze A."/>
            <person name="Kumar P.L."/>
            <person name="Obidiegwu J.E."/>
            <person name="Bhattacharjee R."/>
            <person name="Rokhsar D.S."/>
        </authorList>
    </citation>
    <scope>NUCLEOTIDE SEQUENCE [LARGE SCALE GENOMIC DNA]</scope>
    <source>
        <strain evidence="2">cv. TDa95/00328</strain>
    </source>
</reference>
<gene>
    <name evidence="1" type="ORF">IHE45_12G062100</name>
</gene>
<keyword evidence="1" id="KW-0255">Endonuclease</keyword>
<dbReference type="EMBL" id="CM037022">
    <property type="protein sequence ID" value="KAH7667496.1"/>
    <property type="molecule type" value="Genomic_DNA"/>
</dbReference>
<sequence length="397" mass="44657">MARRREGQQRSSGATSMASQEKDTDEDNAKGFFACYLLTSLSPRRKGHTYIGFTINPRRRIRQHNGEIRCGAWRTKRGRPWEMILCIYGFPSNVTALQFEWAWQHPVESLAVRKAASSFKSLSGIANKIKLAYTMLTLPAWENLNLTVNFFSTKYMKHTAGCPRLPRQMRVNVCPMDELPCYLEGQISDHSNEGEDEEENENESIQYDNGTMESASVERNVFSDDPMNDTRPTLVPKCSISSTEYAFSDDFVQLLGADESTEGAQHAINKPIEEYNIVSSVLDALEYVDDLRRKSSEDFRQQLGAESPPMSIDKNNSAQCDTSLKSCNQESHVHEGKCFDSLRPPSTPKTGSNQVSSEDILFSPEDKIINLVTPCNKPVSVYPDIIDLTASPIIIQL</sequence>
<name>A0ACB7V2C4_DIOAL</name>
<keyword evidence="2" id="KW-1185">Reference proteome</keyword>
<protein>
    <submittedName>
        <fullName evidence="1">Structure-specific endonuclease subunit SLX1 protein</fullName>
    </submittedName>
</protein>
<organism evidence="1 2">
    <name type="scientific">Dioscorea alata</name>
    <name type="common">Purple yam</name>
    <dbReference type="NCBI Taxonomy" id="55571"/>
    <lineage>
        <taxon>Eukaryota</taxon>
        <taxon>Viridiplantae</taxon>
        <taxon>Streptophyta</taxon>
        <taxon>Embryophyta</taxon>
        <taxon>Tracheophyta</taxon>
        <taxon>Spermatophyta</taxon>
        <taxon>Magnoliopsida</taxon>
        <taxon>Liliopsida</taxon>
        <taxon>Dioscoreales</taxon>
        <taxon>Dioscoreaceae</taxon>
        <taxon>Dioscorea</taxon>
    </lineage>
</organism>
<proteinExistence type="predicted"/>
<evidence type="ECO:0000313" key="2">
    <source>
        <dbReference type="Proteomes" id="UP000827976"/>
    </source>
</evidence>
<accession>A0ACB7V2C4</accession>
<evidence type="ECO:0000313" key="1">
    <source>
        <dbReference type="EMBL" id="KAH7667496.1"/>
    </source>
</evidence>
<comment type="caution">
    <text evidence="1">The sequence shown here is derived from an EMBL/GenBank/DDBJ whole genome shotgun (WGS) entry which is preliminary data.</text>
</comment>
<dbReference type="Proteomes" id="UP000827976">
    <property type="component" value="Chromosome 12"/>
</dbReference>
<keyword evidence="1" id="KW-0540">Nuclease</keyword>
<keyword evidence="1" id="KW-0378">Hydrolase</keyword>